<feature type="region of interest" description="Disordered" evidence="2">
    <location>
        <begin position="414"/>
        <end position="438"/>
    </location>
</feature>
<evidence type="ECO:0000256" key="2">
    <source>
        <dbReference type="SAM" id="MobiDB-lite"/>
    </source>
</evidence>
<dbReference type="Gene3D" id="1.10.10.60">
    <property type="entry name" value="Homeodomain-like"/>
    <property type="match status" value="1"/>
</dbReference>
<protein>
    <recommendedName>
        <fullName evidence="7">Myb domain-containing protein</fullName>
    </recommendedName>
</protein>
<evidence type="ECO:0000259" key="3">
    <source>
        <dbReference type="PROSITE" id="PS50090"/>
    </source>
</evidence>
<feature type="region of interest" description="Disordered" evidence="2">
    <location>
        <begin position="280"/>
        <end position="331"/>
    </location>
</feature>
<evidence type="ECO:0008006" key="7">
    <source>
        <dbReference type="Google" id="ProtNLM"/>
    </source>
</evidence>
<dbReference type="Pfam" id="PF00249">
    <property type="entry name" value="Myb_DNA-binding"/>
    <property type="match status" value="1"/>
</dbReference>
<proteinExistence type="predicted"/>
<dbReference type="InterPro" id="IPR017930">
    <property type="entry name" value="Myb_dom"/>
</dbReference>
<dbReference type="PROSITE" id="PS50090">
    <property type="entry name" value="MYB_LIKE"/>
    <property type="match status" value="1"/>
</dbReference>
<dbReference type="InterPro" id="IPR001005">
    <property type="entry name" value="SANT/Myb"/>
</dbReference>
<evidence type="ECO:0000256" key="1">
    <source>
        <dbReference type="SAM" id="Coils"/>
    </source>
</evidence>
<gene>
    <name evidence="5" type="ORF">GAYE_PCTG36G1043</name>
</gene>
<dbReference type="EMBL" id="JANCYU010000011">
    <property type="protein sequence ID" value="KAK4523152.1"/>
    <property type="molecule type" value="Genomic_DNA"/>
</dbReference>
<dbReference type="AlphaFoldDB" id="A0AAV9I7M9"/>
<dbReference type="SUPFAM" id="SSF46689">
    <property type="entry name" value="Homeodomain-like"/>
    <property type="match status" value="1"/>
</dbReference>
<dbReference type="CDD" id="cd00167">
    <property type="entry name" value="SANT"/>
    <property type="match status" value="1"/>
</dbReference>
<dbReference type="PROSITE" id="PS51294">
    <property type="entry name" value="HTH_MYB"/>
    <property type="match status" value="1"/>
</dbReference>
<evidence type="ECO:0000313" key="6">
    <source>
        <dbReference type="Proteomes" id="UP001300502"/>
    </source>
</evidence>
<name>A0AAV9I7M9_9RHOD</name>
<evidence type="ECO:0000259" key="4">
    <source>
        <dbReference type="PROSITE" id="PS51294"/>
    </source>
</evidence>
<organism evidence="5 6">
    <name type="scientific">Galdieria yellowstonensis</name>
    <dbReference type="NCBI Taxonomy" id="3028027"/>
    <lineage>
        <taxon>Eukaryota</taxon>
        <taxon>Rhodophyta</taxon>
        <taxon>Bangiophyceae</taxon>
        <taxon>Galdieriales</taxon>
        <taxon>Galdieriaceae</taxon>
        <taxon>Galdieria</taxon>
    </lineage>
</organism>
<dbReference type="Proteomes" id="UP001300502">
    <property type="component" value="Unassembled WGS sequence"/>
</dbReference>
<accession>A0AAV9I7M9</accession>
<feature type="compositionally biased region" description="Basic and acidic residues" evidence="2">
    <location>
        <begin position="13"/>
        <end position="23"/>
    </location>
</feature>
<keyword evidence="1" id="KW-0175">Coiled coil</keyword>
<feature type="compositionally biased region" description="Basic and acidic residues" evidence="2">
    <location>
        <begin position="322"/>
        <end position="331"/>
    </location>
</feature>
<feature type="region of interest" description="Disordered" evidence="2">
    <location>
        <begin position="1"/>
        <end position="44"/>
    </location>
</feature>
<sequence length="438" mass="47966">MEDSLENASSEDSETRAFLRGSKELSLPQPVPHNFPPKNDKISPVQPVTQTAAVSTVVTTVSPSFTGLTVGEQAASILSGNTLQTTVVTTVGNASVASVANNGATVSVAAASEQRQPVEAIATPSTSAVQDTLVQTLEEPIISGSSKDLSQTNVTSRTTNEAEVDSFERENQKLREMVDSITCKRDKLRRLSDKLEKEIERQLGLINKYRSFLISTFESRPTYAFQHIIEAMRKTSSSSEYLDVYNMNAPEKRPQQTPAVSHNMKVTASAKASAMASTVPTKASSEGNAKAQVRGSQGQDVGTSSTPYLEGSSTNDAFRGTSPDRKDKVNEGKHFVGNEQNWQSGGGKGRTSNLWTPEEDALFVKAFKQYGTKWKRIQKVLPNKSRQQIQSHGAYLLRLGKLNKELIRGPNKQVKSWNDDEQECNEDSKKLINTYNEN</sequence>
<dbReference type="InterPro" id="IPR009057">
    <property type="entry name" value="Homeodomain-like_sf"/>
</dbReference>
<feature type="domain" description="Myb-like" evidence="3">
    <location>
        <begin position="355"/>
        <end position="397"/>
    </location>
</feature>
<feature type="coiled-coil region" evidence="1">
    <location>
        <begin position="157"/>
        <end position="205"/>
    </location>
</feature>
<keyword evidence="6" id="KW-1185">Reference proteome</keyword>
<feature type="compositionally biased region" description="Acidic residues" evidence="2">
    <location>
        <begin position="1"/>
        <end position="12"/>
    </location>
</feature>
<comment type="caution">
    <text evidence="5">The sequence shown here is derived from an EMBL/GenBank/DDBJ whole genome shotgun (WGS) entry which is preliminary data.</text>
</comment>
<feature type="domain" description="HTH myb-type" evidence="4">
    <location>
        <begin position="355"/>
        <end position="401"/>
    </location>
</feature>
<evidence type="ECO:0000313" key="5">
    <source>
        <dbReference type="EMBL" id="KAK4523152.1"/>
    </source>
</evidence>
<dbReference type="SMART" id="SM00717">
    <property type="entry name" value="SANT"/>
    <property type="match status" value="1"/>
</dbReference>
<feature type="compositionally biased region" description="Polar residues" evidence="2">
    <location>
        <begin position="294"/>
        <end position="316"/>
    </location>
</feature>
<reference evidence="5 6" key="1">
    <citation type="submission" date="2022-07" db="EMBL/GenBank/DDBJ databases">
        <title>Genome-wide signatures of adaptation to extreme environments.</title>
        <authorList>
            <person name="Cho C.H."/>
            <person name="Yoon H.S."/>
        </authorList>
    </citation>
    <scope>NUCLEOTIDE SEQUENCE [LARGE SCALE GENOMIC DNA]</scope>
    <source>
        <strain evidence="5 6">108.79 E11</strain>
    </source>
</reference>